<dbReference type="PROSITE" id="PS50125">
    <property type="entry name" value="GUANYLATE_CYCLASE_2"/>
    <property type="match status" value="1"/>
</dbReference>
<gene>
    <name evidence="2" type="ORF">GQF03_05545</name>
</gene>
<dbReference type="GO" id="GO:0035556">
    <property type="term" value="P:intracellular signal transduction"/>
    <property type="evidence" value="ECO:0007669"/>
    <property type="project" value="InterPro"/>
</dbReference>
<dbReference type="EMBL" id="WTVA01000002">
    <property type="protein sequence ID" value="MZR21788.1"/>
    <property type="molecule type" value="Genomic_DNA"/>
</dbReference>
<proteinExistence type="predicted"/>
<sequence length="113" mass="12191">MPTQRRLVSSSVITTISDAVACAIDVQEALAGHDVIRLRCGIHIGDVVFEIEDVFGEGVNVAVRLEALAEPGRIAISDTAYNGLDGSMGQQFSGGNTDEQKNFSLRRRMVVAW</sequence>
<dbReference type="Gene3D" id="3.30.70.1230">
    <property type="entry name" value="Nucleotide cyclase"/>
    <property type="match status" value="1"/>
</dbReference>
<dbReference type="CDD" id="cd07302">
    <property type="entry name" value="CHD"/>
    <property type="match status" value="1"/>
</dbReference>
<accession>A0A845MCS8</accession>
<dbReference type="Proteomes" id="UP000445696">
    <property type="component" value="Unassembled WGS sequence"/>
</dbReference>
<dbReference type="InterPro" id="IPR029787">
    <property type="entry name" value="Nucleotide_cyclase"/>
</dbReference>
<protein>
    <recommendedName>
        <fullName evidence="1">Guanylate cyclase domain-containing protein</fullName>
    </recommendedName>
</protein>
<dbReference type="Pfam" id="PF00211">
    <property type="entry name" value="Guanylate_cyc"/>
    <property type="match status" value="1"/>
</dbReference>
<comment type="caution">
    <text evidence="2">The sequence shown here is derived from an EMBL/GenBank/DDBJ whole genome shotgun (WGS) entry which is preliminary data.</text>
</comment>
<reference evidence="2 3" key="1">
    <citation type="journal article" date="2014" name="Int. J. Syst. Evol. Microbiol.">
        <title>Sneathiella chungangensis sp. nov., isolated from a marine sand, and emended description of the genus Sneathiella.</title>
        <authorList>
            <person name="Siamphan C."/>
            <person name="Kim H."/>
            <person name="Lee J.S."/>
            <person name="Kim W."/>
        </authorList>
    </citation>
    <scope>NUCLEOTIDE SEQUENCE [LARGE SCALE GENOMIC DNA]</scope>
    <source>
        <strain evidence="2 3">KCTC 32476</strain>
    </source>
</reference>
<name>A0A845MCS8_9PROT</name>
<keyword evidence="3" id="KW-1185">Reference proteome</keyword>
<dbReference type="OrthoDB" id="9807521at2"/>
<dbReference type="RefSeq" id="WP_161338225.1">
    <property type="nucleotide sequence ID" value="NZ_WTVA01000002.1"/>
</dbReference>
<dbReference type="SUPFAM" id="SSF55073">
    <property type="entry name" value="Nucleotide cyclase"/>
    <property type="match status" value="1"/>
</dbReference>
<dbReference type="AlphaFoldDB" id="A0A845MCS8"/>
<dbReference type="InterPro" id="IPR001054">
    <property type="entry name" value="A/G_cyclase"/>
</dbReference>
<evidence type="ECO:0000313" key="2">
    <source>
        <dbReference type="EMBL" id="MZR21788.1"/>
    </source>
</evidence>
<evidence type="ECO:0000259" key="1">
    <source>
        <dbReference type="PROSITE" id="PS50125"/>
    </source>
</evidence>
<dbReference type="GO" id="GO:0009190">
    <property type="term" value="P:cyclic nucleotide biosynthetic process"/>
    <property type="evidence" value="ECO:0007669"/>
    <property type="project" value="InterPro"/>
</dbReference>
<organism evidence="2 3">
    <name type="scientific">Sneathiella chungangensis</name>
    <dbReference type="NCBI Taxonomy" id="1418234"/>
    <lineage>
        <taxon>Bacteria</taxon>
        <taxon>Pseudomonadati</taxon>
        <taxon>Pseudomonadota</taxon>
        <taxon>Alphaproteobacteria</taxon>
        <taxon>Sneathiellales</taxon>
        <taxon>Sneathiellaceae</taxon>
        <taxon>Sneathiella</taxon>
    </lineage>
</organism>
<evidence type="ECO:0000313" key="3">
    <source>
        <dbReference type="Proteomes" id="UP000445696"/>
    </source>
</evidence>
<feature type="domain" description="Guanylate cyclase" evidence="1">
    <location>
        <begin position="23"/>
        <end position="66"/>
    </location>
</feature>
<dbReference type="GO" id="GO:0004016">
    <property type="term" value="F:adenylate cyclase activity"/>
    <property type="evidence" value="ECO:0007669"/>
    <property type="project" value="UniProtKB-ARBA"/>
</dbReference>